<evidence type="ECO:0000256" key="1">
    <source>
        <dbReference type="SAM" id="Phobius"/>
    </source>
</evidence>
<dbReference type="Proteomes" id="UP000031671">
    <property type="component" value="Unassembled WGS sequence"/>
</dbReference>
<feature type="transmembrane region" description="Helical" evidence="1">
    <location>
        <begin position="12"/>
        <end position="37"/>
    </location>
</feature>
<organism evidence="2 3">
    <name type="scientific">Vibrio ishigakensis</name>
    <dbReference type="NCBI Taxonomy" id="1481914"/>
    <lineage>
        <taxon>Bacteria</taxon>
        <taxon>Pseudomonadati</taxon>
        <taxon>Pseudomonadota</taxon>
        <taxon>Gammaproteobacteria</taxon>
        <taxon>Vibrionales</taxon>
        <taxon>Vibrionaceae</taxon>
        <taxon>Vibrio</taxon>
    </lineage>
</organism>
<proteinExistence type="predicted"/>
<keyword evidence="3" id="KW-1185">Reference proteome</keyword>
<dbReference type="EMBL" id="BBRZ01000004">
    <property type="protein sequence ID" value="GAM54489.1"/>
    <property type="molecule type" value="Genomic_DNA"/>
</dbReference>
<name>A0A0B8NUS8_9VIBR</name>
<sequence length="156" mass="17013">MFRNRNQKAQQGNVYIVAIFVIVVMGMLALSMLRISWSNQDTLTRELLGNQASLLAQSANEWGLTHLFPLNGAESFDDISARCNSLSSSAGNAATALVENGDTPCSAPIITCESPASGVPEDLRYFRLTSVAICGNDNIFEVQREQTVWVKGIKDE</sequence>
<reference evidence="2 3" key="2">
    <citation type="submission" date="2015-01" db="EMBL/GenBank/DDBJ databases">
        <authorList>
            <consortium name="NBRP consortium"/>
            <person name="Sawabe T."/>
            <person name="Meirelles P."/>
            <person name="Feng G."/>
            <person name="Sayaka M."/>
            <person name="Hattori M."/>
            <person name="Ohkuma M."/>
        </authorList>
    </citation>
    <scope>NUCLEOTIDE SEQUENCE [LARGE SCALE GENOMIC DNA]</scope>
    <source>
        <strain evidence="3">JCM 19231</strain>
    </source>
</reference>
<dbReference type="AlphaFoldDB" id="A0A0B8NUS8"/>
<evidence type="ECO:0000313" key="2">
    <source>
        <dbReference type="EMBL" id="GAM54489.1"/>
    </source>
</evidence>
<dbReference type="RefSeq" id="WP_261834108.1">
    <property type="nucleotide sequence ID" value="NZ_AP024881.1"/>
</dbReference>
<reference evidence="2 3" key="1">
    <citation type="submission" date="2015-01" db="EMBL/GenBank/DDBJ databases">
        <title>Vibrio sp. C1 JCM 19231 whole genome shotgun sequence.</title>
        <authorList>
            <person name="Sawabe T."/>
            <person name="Meirelles P."/>
            <person name="Feng G."/>
            <person name="Sayaka M."/>
            <person name="Hattori M."/>
            <person name="Ohkuma M."/>
        </authorList>
    </citation>
    <scope>NUCLEOTIDE SEQUENCE [LARGE SCALE GENOMIC DNA]</scope>
    <source>
        <strain evidence="3">JCM 19231</strain>
    </source>
</reference>
<evidence type="ECO:0000313" key="3">
    <source>
        <dbReference type="Proteomes" id="UP000031671"/>
    </source>
</evidence>
<keyword evidence="1" id="KW-0472">Membrane</keyword>
<keyword evidence="1" id="KW-0812">Transmembrane</keyword>
<accession>A0A0B8NUS8</accession>
<protein>
    <submittedName>
        <fullName evidence="2">MSHA biogenesis protein mshP</fullName>
    </submittedName>
</protein>
<gene>
    <name evidence="2" type="ORF">JCM19231_4667</name>
</gene>
<keyword evidence="1" id="KW-1133">Transmembrane helix</keyword>
<comment type="caution">
    <text evidence="2">The sequence shown here is derived from an EMBL/GenBank/DDBJ whole genome shotgun (WGS) entry which is preliminary data.</text>
</comment>